<sequence length="232" mass="25339">MPQPRISVIIPAHNEAKAIGLVLGEIPAGLVQEVVVVDNNSSDDTSAAAQAAGATVLREPRPGYGYACLAGMAYVFGKAQSEQPEIVVFLDGDHSDFPEQMPELLAPLFRGDADMVIGSRALGVRERGALLPQQRFGNWLASRLLRLRYGGTFTDLGPFRAILAPALLGLHMEDKTYGWTVEMQVKAARQGLRTVEVPVRYRKRIGTSKVSGTVRGTIGAGYKILWTIFRYW</sequence>
<dbReference type="PANTHER" id="PTHR48090">
    <property type="entry name" value="UNDECAPRENYL-PHOSPHATE 4-DEOXY-4-FORMAMIDO-L-ARABINOSE TRANSFERASE-RELATED"/>
    <property type="match status" value="1"/>
</dbReference>
<dbReference type="STRING" id="1411621.AUC43_13570"/>
<dbReference type="AlphaFoldDB" id="A0A0U4C3R2"/>
<evidence type="ECO:0000313" key="3">
    <source>
        <dbReference type="Proteomes" id="UP000059542"/>
    </source>
</evidence>
<dbReference type="PANTHER" id="PTHR48090:SF7">
    <property type="entry name" value="RFBJ PROTEIN"/>
    <property type="match status" value="1"/>
</dbReference>
<organism evidence="2 3">
    <name type="scientific">Hymenobacter sedentarius</name>
    <dbReference type="NCBI Taxonomy" id="1411621"/>
    <lineage>
        <taxon>Bacteria</taxon>
        <taxon>Pseudomonadati</taxon>
        <taxon>Bacteroidota</taxon>
        <taxon>Cytophagia</taxon>
        <taxon>Cytophagales</taxon>
        <taxon>Hymenobacteraceae</taxon>
        <taxon>Hymenobacter</taxon>
    </lineage>
</organism>
<evidence type="ECO:0000259" key="1">
    <source>
        <dbReference type="Pfam" id="PF00535"/>
    </source>
</evidence>
<feature type="domain" description="Glycosyltransferase 2-like" evidence="1">
    <location>
        <begin position="7"/>
        <end position="162"/>
    </location>
</feature>
<dbReference type="KEGG" id="hyg:AUC43_13570"/>
<dbReference type="Pfam" id="PF00535">
    <property type="entry name" value="Glycos_transf_2"/>
    <property type="match status" value="1"/>
</dbReference>
<name>A0A0U4C3R2_9BACT</name>
<accession>A0A0U4C3R2</accession>
<reference evidence="2 3" key="1">
    <citation type="submission" date="2015-12" db="EMBL/GenBank/DDBJ databases">
        <authorList>
            <person name="Shamseldin A."/>
            <person name="Moawad H."/>
            <person name="Abd El-Rahim W.M."/>
            <person name="Sadowsky M.J."/>
        </authorList>
    </citation>
    <scope>NUCLEOTIDE SEQUENCE [LARGE SCALE GENOMIC DNA]</scope>
    <source>
        <strain evidence="2 3">DG5B</strain>
    </source>
</reference>
<keyword evidence="2" id="KW-0378">Hydrolase</keyword>
<dbReference type="InterPro" id="IPR029044">
    <property type="entry name" value="Nucleotide-diphossugar_trans"/>
</dbReference>
<dbReference type="SUPFAM" id="SSF53448">
    <property type="entry name" value="Nucleotide-diphospho-sugar transferases"/>
    <property type="match status" value="1"/>
</dbReference>
<dbReference type="RefSeq" id="WP_068198622.1">
    <property type="nucleotide sequence ID" value="NZ_CP013909.1"/>
</dbReference>
<dbReference type="Gene3D" id="3.90.550.10">
    <property type="entry name" value="Spore Coat Polysaccharide Biosynthesis Protein SpsA, Chain A"/>
    <property type="match status" value="1"/>
</dbReference>
<dbReference type="InterPro" id="IPR001173">
    <property type="entry name" value="Glyco_trans_2-like"/>
</dbReference>
<dbReference type="GO" id="GO:0016787">
    <property type="term" value="F:hydrolase activity"/>
    <property type="evidence" value="ECO:0007669"/>
    <property type="project" value="UniProtKB-KW"/>
</dbReference>
<dbReference type="OrthoDB" id="9797819at2"/>
<proteinExistence type="predicted"/>
<gene>
    <name evidence="2" type="ORF">AUC43_13570</name>
</gene>
<dbReference type="Proteomes" id="UP000059542">
    <property type="component" value="Chromosome"/>
</dbReference>
<dbReference type="InterPro" id="IPR050256">
    <property type="entry name" value="Glycosyltransferase_2"/>
</dbReference>
<dbReference type="CDD" id="cd04179">
    <property type="entry name" value="DPM_DPG-synthase_like"/>
    <property type="match status" value="1"/>
</dbReference>
<dbReference type="EMBL" id="CP013909">
    <property type="protein sequence ID" value="ALW87361.1"/>
    <property type="molecule type" value="Genomic_DNA"/>
</dbReference>
<keyword evidence="3" id="KW-1185">Reference proteome</keyword>
<protein>
    <submittedName>
        <fullName evidence="2">Glycosyl hydrolase</fullName>
    </submittedName>
</protein>
<evidence type="ECO:0000313" key="2">
    <source>
        <dbReference type="EMBL" id="ALW87361.1"/>
    </source>
</evidence>